<dbReference type="STRING" id="983966.A0A0H5C9W1"/>
<dbReference type="GeneID" id="30990123"/>
<dbReference type="AlphaFoldDB" id="A0A0H5C9W1"/>
<dbReference type="NCBIfam" id="NF001988">
    <property type="entry name" value="PRK00783.1"/>
    <property type="match status" value="1"/>
</dbReference>
<dbReference type="GO" id="GO:0006366">
    <property type="term" value="P:transcription by RNA polymerase II"/>
    <property type="evidence" value="ECO:0007669"/>
    <property type="project" value="TreeGrafter"/>
</dbReference>
<evidence type="ECO:0000256" key="3">
    <source>
        <dbReference type="ARBA" id="ARBA00022478"/>
    </source>
</evidence>
<gene>
    <name evidence="9" type="primary">RPB3</name>
    <name evidence="9" type="ORF">BN1211_6221</name>
    <name evidence="10" type="ORF">CYBJADRAFT_169335</name>
</gene>
<keyword evidence="5" id="KW-0539">Nucleus</keyword>
<dbReference type="SUPFAM" id="SSF55257">
    <property type="entry name" value="RBP11-like subunits of RNA polymerase"/>
    <property type="match status" value="1"/>
</dbReference>
<evidence type="ECO:0000256" key="5">
    <source>
        <dbReference type="ARBA" id="ARBA00023242"/>
    </source>
</evidence>
<dbReference type="InterPro" id="IPR011262">
    <property type="entry name" value="DNA-dir_RNA_pol_insert"/>
</dbReference>
<dbReference type="Proteomes" id="UP000094389">
    <property type="component" value="Unassembled WGS sequence"/>
</dbReference>
<dbReference type="Pfam" id="PF01000">
    <property type="entry name" value="RNA_pol_A_bac"/>
    <property type="match status" value="1"/>
</dbReference>
<evidence type="ECO:0000259" key="8">
    <source>
        <dbReference type="SMART" id="SM00662"/>
    </source>
</evidence>
<keyword evidence="4" id="KW-0804">Transcription</keyword>
<dbReference type="CDD" id="cd07031">
    <property type="entry name" value="RNAP_II_RPB3"/>
    <property type="match status" value="1"/>
</dbReference>
<name>A0A0H5C9W1_CYBJN</name>
<feature type="domain" description="DNA-directed RNA polymerase RpoA/D/Rpb3-type" evidence="8">
    <location>
        <begin position="15"/>
        <end position="258"/>
    </location>
</feature>
<dbReference type="FunFam" id="2.170.120.12:FF:000002">
    <property type="entry name" value="DNA-directed RNA polymerase II subunit RPB3"/>
    <property type="match status" value="1"/>
</dbReference>
<evidence type="ECO:0000256" key="4">
    <source>
        <dbReference type="ARBA" id="ARBA00023163"/>
    </source>
</evidence>
<dbReference type="HAMAP" id="MF_00320">
    <property type="entry name" value="RNApol_arch_Rpo3"/>
    <property type="match status" value="1"/>
</dbReference>
<dbReference type="InterPro" id="IPR050518">
    <property type="entry name" value="Rpo3/RPB3_RNA_Pol_subunit"/>
</dbReference>
<accession>A0A0H5C9W1</accession>
<keyword evidence="12" id="KW-1185">Reference proteome</keyword>
<reference evidence="9" key="1">
    <citation type="submission" date="2014-12" db="EMBL/GenBank/DDBJ databases">
        <authorList>
            <person name="Jaenicke S."/>
        </authorList>
    </citation>
    <scope>NUCLEOTIDE SEQUENCE [LARGE SCALE GENOMIC DNA]</scope>
    <source>
        <strain evidence="9">CBS1600</strain>
    </source>
</reference>
<evidence type="ECO:0000256" key="7">
    <source>
        <dbReference type="ARBA" id="ARBA00072506"/>
    </source>
</evidence>
<dbReference type="SMART" id="SM00662">
    <property type="entry name" value="RPOLD"/>
    <property type="match status" value="1"/>
</dbReference>
<protein>
    <recommendedName>
        <fullName evidence="7">DNA-directed RNA polymerase II subunit RPB3</fullName>
    </recommendedName>
</protein>
<comment type="subunit">
    <text evidence="2">Component of the RNA polymerase II (Pol II) complex consisting of 12 subunits.</text>
</comment>
<dbReference type="PANTHER" id="PTHR11800">
    <property type="entry name" value="DNA-DIRECTED RNA POLYMERASE"/>
    <property type="match status" value="1"/>
</dbReference>
<accession>A0A1E4RW31</accession>
<dbReference type="PROSITE" id="PS00446">
    <property type="entry name" value="RNA_POL_D_30KD"/>
    <property type="match status" value="1"/>
</dbReference>
<dbReference type="EMBL" id="KV453940">
    <property type="protein sequence ID" value="ODV71479.1"/>
    <property type="molecule type" value="Genomic_DNA"/>
</dbReference>
<reference evidence="10 12" key="3">
    <citation type="journal article" date="2016" name="Proc. Natl. Acad. Sci. U.S.A.">
        <title>Comparative genomics of biotechnologically important yeasts.</title>
        <authorList>
            <person name="Riley R."/>
            <person name="Haridas S."/>
            <person name="Wolfe K.H."/>
            <person name="Lopes M.R."/>
            <person name="Hittinger C.T."/>
            <person name="Goeker M."/>
            <person name="Salamov A.A."/>
            <person name="Wisecaver J.H."/>
            <person name="Long T.M."/>
            <person name="Calvey C.H."/>
            <person name="Aerts A.L."/>
            <person name="Barry K.W."/>
            <person name="Choi C."/>
            <person name="Clum A."/>
            <person name="Coughlan A.Y."/>
            <person name="Deshpande S."/>
            <person name="Douglass A.P."/>
            <person name="Hanson S.J."/>
            <person name="Klenk H.-P."/>
            <person name="LaButti K.M."/>
            <person name="Lapidus A."/>
            <person name="Lindquist E.A."/>
            <person name="Lipzen A.M."/>
            <person name="Meier-Kolthoff J.P."/>
            <person name="Ohm R.A."/>
            <person name="Otillar R.P."/>
            <person name="Pangilinan J.L."/>
            <person name="Peng Y."/>
            <person name="Rokas A."/>
            <person name="Rosa C.A."/>
            <person name="Scheuner C."/>
            <person name="Sibirny A.A."/>
            <person name="Slot J.C."/>
            <person name="Stielow J.B."/>
            <person name="Sun H."/>
            <person name="Kurtzman C.P."/>
            <person name="Blackwell M."/>
            <person name="Grigoriev I.V."/>
            <person name="Jeffries T.W."/>
        </authorList>
    </citation>
    <scope>NUCLEOTIDE SEQUENCE [LARGE SCALE GENOMIC DNA]</scope>
    <source>
        <strain evidence="12">ATCC 18201 / CBS 1600 / BCRC 20928 / JCM 3617 / NBRC 0987 / NRRL Y-1542</strain>
        <strain evidence="10">NRRL Y-1542</strain>
    </source>
</reference>
<evidence type="ECO:0000313" key="10">
    <source>
        <dbReference type="EMBL" id="ODV71479.1"/>
    </source>
</evidence>
<dbReference type="SUPFAM" id="SSF56553">
    <property type="entry name" value="Insert subdomain of RNA polymerase alpha subunit"/>
    <property type="match status" value="1"/>
</dbReference>
<dbReference type="InterPro" id="IPR036603">
    <property type="entry name" value="RBP11-like"/>
</dbReference>
<evidence type="ECO:0000256" key="6">
    <source>
        <dbReference type="ARBA" id="ARBA00025804"/>
    </source>
</evidence>
<evidence type="ECO:0000313" key="12">
    <source>
        <dbReference type="Proteomes" id="UP000094389"/>
    </source>
</evidence>
<dbReference type="Proteomes" id="UP000038830">
    <property type="component" value="Unassembled WGS sequence"/>
</dbReference>
<comment type="subcellular location">
    <subcellularLocation>
        <location evidence="1">Nucleus</location>
    </subcellularLocation>
</comment>
<dbReference type="GO" id="GO:0003677">
    <property type="term" value="F:DNA binding"/>
    <property type="evidence" value="ECO:0007669"/>
    <property type="project" value="InterPro"/>
</dbReference>
<dbReference type="GO" id="GO:0046983">
    <property type="term" value="F:protein dimerization activity"/>
    <property type="evidence" value="ECO:0007669"/>
    <property type="project" value="InterPro"/>
</dbReference>
<dbReference type="EMBL" id="CDQK01000007">
    <property type="protein sequence ID" value="CEP25205.1"/>
    <property type="molecule type" value="Genomic_DNA"/>
</dbReference>
<evidence type="ECO:0000256" key="1">
    <source>
        <dbReference type="ARBA" id="ARBA00004123"/>
    </source>
</evidence>
<dbReference type="OrthoDB" id="270173at2759"/>
<evidence type="ECO:0000313" key="11">
    <source>
        <dbReference type="Proteomes" id="UP000038830"/>
    </source>
</evidence>
<dbReference type="InterPro" id="IPR022842">
    <property type="entry name" value="RNAP_Rpo3/Rpb3/RPAC1"/>
</dbReference>
<dbReference type="InterPro" id="IPR001514">
    <property type="entry name" value="DNA-dir_RNA_pol_30-40kDasu_CS"/>
</dbReference>
<evidence type="ECO:0000313" key="9">
    <source>
        <dbReference type="EMBL" id="CEP25205.1"/>
    </source>
</evidence>
<dbReference type="InterPro" id="IPR011263">
    <property type="entry name" value="DNA-dir_RNA_pol_RpoA/D/Rpb3"/>
</dbReference>
<organism evidence="9 11">
    <name type="scientific">Cyberlindnera jadinii (strain ATCC 18201 / CBS 1600 / BCRC 20928 / JCM 3617 / NBRC 0987 / NRRL Y-1542)</name>
    <name type="common">Torula yeast</name>
    <name type="synonym">Candida utilis</name>
    <dbReference type="NCBI Taxonomy" id="983966"/>
    <lineage>
        <taxon>Eukaryota</taxon>
        <taxon>Fungi</taxon>
        <taxon>Dikarya</taxon>
        <taxon>Ascomycota</taxon>
        <taxon>Saccharomycotina</taxon>
        <taxon>Saccharomycetes</taxon>
        <taxon>Phaffomycetales</taxon>
        <taxon>Phaffomycetaceae</taxon>
        <taxon>Cyberlindnera</taxon>
    </lineage>
</organism>
<dbReference type="RefSeq" id="XP_020068518.1">
    <property type="nucleotide sequence ID" value="XM_020215727.1"/>
</dbReference>
<sequence>MTEPKITIRHIDEDSVDFVLADVDLALANSLRRTMIAEIPTLAIDSVEIELNSSVLADEFIAHRLGLIPLQSLDVDKLEYSRDCTCDDYCNRCSVELSLDVRAEEETLSVYSKDLNIVSSNQNLNIGTPIIVDQAHNGVLICRLRQDQQLKVRCIAKKGISKEHAKWSPCAAIGFEYDPWNKLKHTDYWYEVDADAEWPKSENCGFEDPPSKDDEFDYRAEPDKFYINVETVGSLPPNEVVARGIDVLQKKIAGIVSELNKIADGSRTGYGAHGQTNGGFTGYGGGNTGYGQSQYGASQYGQQYGSQYGQYQY</sequence>
<dbReference type="Pfam" id="PF01193">
    <property type="entry name" value="RNA_pol_L"/>
    <property type="match status" value="1"/>
</dbReference>
<keyword evidence="3" id="KW-0240">DNA-directed RNA polymerase</keyword>
<dbReference type="InterPro" id="IPR036643">
    <property type="entry name" value="RNApol_insert_sf"/>
</dbReference>
<dbReference type="OMA" id="FYFEVES"/>
<evidence type="ECO:0000256" key="2">
    <source>
        <dbReference type="ARBA" id="ARBA00011730"/>
    </source>
</evidence>
<comment type="similarity">
    <text evidence="6">Belongs to the archaeal Rpo3/eukaryotic RPB3 RNA polymerase subunit family.</text>
</comment>
<dbReference type="Gene3D" id="2.170.120.12">
    <property type="entry name" value="DNA-directed RNA polymerase, insert domain"/>
    <property type="match status" value="1"/>
</dbReference>
<reference evidence="11" key="2">
    <citation type="journal article" date="2015" name="J. Biotechnol.">
        <title>The structure of the Cyberlindnera jadinii genome and its relation to Candida utilis analyzed by the occurrence of single nucleotide polymorphisms.</title>
        <authorList>
            <person name="Rupp O."/>
            <person name="Brinkrolf K."/>
            <person name="Buerth C."/>
            <person name="Kunigo M."/>
            <person name="Schneider J."/>
            <person name="Jaenicke S."/>
            <person name="Goesmann A."/>
            <person name="Puehler A."/>
            <person name="Jaeger K.-E."/>
            <person name="Ernst J.F."/>
        </authorList>
    </citation>
    <scope>NUCLEOTIDE SEQUENCE [LARGE SCALE GENOMIC DNA]</scope>
    <source>
        <strain evidence="11">ATCC 18201 / CBS 1600 / BCRC 20928 / JCM 3617 / NBRC 0987 / NRRL Y-1542</strain>
    </source>
</reference>
<proteinExistence type="inferred from homology"/>
<dbReference type="GO" id="GO:0003899">
    <property type="term" value="F:DNA-directed RNA polymerase activity"/>
    <property type="evidence" value="ECO:0007669"/>
    <property type="project" value="InterPro"/>
</dbReference>
<dbReference type="PANTHER" id="PTHR11800:SF2">
    <property type="entry name" value="DNA-DIRECTED RNA POLYMERASE II SUBUNIT RPB3"/>
    <property type="match status" value="1"/>
</dbReference>
<dbReference type="Gene3D" id="3.30.1360.10">
    <property type="entry name" value="RNA polymerase, RBP11-like subunit"/>
    <property type="match status" value="1"/>
</dbReference>
<dbReference type="GO" id="GO:0005665">
    <property type="term" value="C:RNA polymerase II, core complex"/>
    <property type="evidence" value="ECO:0007669"/>
    <property type="project" value="TreeGrafter"/>
</dbReference>